<evidence type="ECO:0000256" key="4">
    <source>
        <dbReference type="ARBA" id="ARBA00022692"/>
    </source>
</evidence>
<keyword evidence="4 8" id="KW-0812">Transmembrane</keyword>
<evidence type="ECO:0008006" key="10">
    <source>
        <dbReference type="Google" id="ProtNLM"/>
    </source>
</evidence>
<keyword evidence="3" id="KW-1003">Cell membrane</keyword>
<dbReference type="EMBL" id="HBHT01034094">
    <property type="protein sequence ID" value="CAD9986840.1"/>
    <property type="molecule type" value="Transcribed_RNA"/>
</dbReference>
<dbReference type="GO" id="GO:0005886">
    <property type="term" value="C:plasma membrane"/>
    <property type="evidence" value="ECO:0007669"/>
    <property type="project" value="UniProtKB-SubCell"/>
</dbReference>
<dbReference type="AlphaFoldDB" id="A0A7S2YNQ2"/>
<accession>A0A7S2YNQ2</accession>
<keyword evidence="6 8" id="KW-0472">Membrane</keyword>
<feature type="transmembrane region" description="Helical" evidence="8">
    <location>
        <begin position="148"/>
        <end position="171"/>
    </location>
</feature>
<dbReference type="Gene3D" id="1.10.3430.10">
    <property type="entry name" value="Ammonium transporter AmtB like domains"/>
    <property type="match status" value="1"/>
</dbReference>
<protein>
    <recommendedName>
        <fullName evidence="10">Urea transporter</fullName>
    </recommendedName>
</protein>
<dbReference type="PANTHER" id="PTHR10464:SF4">
    <property type="entry name" value="UREA TRANSPORTER"/>
    <property type="match status" value="1"/>
</dbReference>
<gene>
    <name evidence="9" type="ORF">APAL1065_LOCUS22935</name>
</gene>
<comment type="catalytic activity">
    <reaction evidence="7">
        <text>urea(in) = urea(out)</text>
        <dbReference type="Rhea" id="RHEA:32799"/>
        <dbReference type="ChEBI" id="CHEBI:16199"/>
    </reaction>
</comment>
<evidence type="ECO:0000256" key="3">
    <source>
        <dbReference type="ARBA" id="ARBA00022475"/>
    </source>
</evidence>
<comment type="similarity">
    <text evidence="2">Belongs to the urea transporter family.</text>
</comment>
<evidence type="ECO:0000256" key="2">
    <source>
        <dbReference type="ARBA" id="ARBA00005914"/>
    </source>
</evidence>
<proteinExistence type="inferred from homology"/>
<evidence type="ECO:0000256" key="7">
    <source>
        <dbReference type="ARBA" id="ARBA00033993"/>
    </source>
</evidence>
<reference evidence="9" key="1">
    <citation type="submission" date="2021-01" db="EMBL/GenBank/DDBJ databases">
        <authorList>
            <person name="Corre E."/>
            <person name="Pelletier E."/>
            <person name="Niang G."/>
            <person name="Scheremetjew M."/>
            <person name="Finn R."/>
            <person name="Kale V."/>
            <person name="Holt S."/>
            <person name="Cochrane G."/>
            <person name="Meng A."/>
            <person name="Brown T."/>
            <person name="Cohen L."/>
        </authorList>
    </citation>
    <scope>NUCLEOTIDE SEQUENCE</scope>
    <source>
        <strain evidence="9">CCMP125</strain>
    </source>
</reference>
<evidence type="ECO:0000256" key="6">
    <source>
        <dbReference type="ARBA" id="ARBA00023136"/>
    </source>
</evidence>
<comment type="subcellular location">
    <subcellularLocation>
        <location evidence="1">Cell membrane</location>
        <topology evidence="1">Multi-pass membrane protein</topology>
    </subcellularLocation>
</comment>
<organism evidence="9">
    <name type="scientific">Entomoneis paludosa</name>
    <dbReference type="NCBI Taxonomy" id="265537"/>
    <lineage>
        <taxon>Eukaryota</taxon>
        <taxon>Sar</taxon>
        <taxon>Stramenopiles</taxon>
        <taxon>Ochrophyta</taxon>
        <taxon>Bacillariophyta</taxon>
        <taxon>Bacillariophyceae</taxon>
        <taxon>Bacillariophycidae</taxon>
        <taxon>Entomoneidaceae</taxon>
        <taxon>Entomoneis</taxon>
    </lineage>
</organism>
<dbReference type="InterPro" id="IPR029020">
    <property type="entry name" value="Ammonium/urea_transptr"/>
</dbReference>
<evidence type="ECO:0000313" key="9">
    <source>
        <dbReference type="EMBL" id="CAD9986840.1"/>
    </source>
</evidence>
<keyword evidence="5 8" id="KW-1133">Transmembrane helix</keyword>
<dbReference type="InterPro" id="IPR004937">
    <property type="entry name" value="Urea_transporter"/>
</dbReference>
<evidence type="ECO:0000256" key="1">
    <source>
        <dbReference type="ARBA" id="ARBA00004651"/>
    </source>
</evidence>
<evidence type="ECO:0000256" key="8">
    <source>
        <dbReference type="SAM" id="Phobius"/>
    </source>
</evidence>
<dbReference type="PANTHER" id="PTHR10464">
    <property type="entry name" value="UREA TRANSPORTER"/>
    <property type="match status" value="1"/>
</dbReference>
<name>A0A7S2YNQ2_9STRA</name>
<feature type="transmembrane region" description="Helical" evidence="8">
    <location>
        <begin position="125"/>
        <end position="142"/>
    </location>
</feature>
<dbReference type="GO" id="GO:0015204">
    <property type="term" value="F:urea transmembrane transporter activity"/>
    <property type="evidence" value="ECO:0007669"/>
    <property type="project" value="InterPro"/>
</dbReference>
<dbReference type="Pfam" id="PF03253">
    <property type="entry name" value="UT"/>
    <property type="match status" value="1"/>
</dbReference>
<sequence>MVNVRSLSSFPWERLAGAAAHTRPFTPATRFAFRCLGTSTDDDVGRKGEDPPSTSSMLMEEWRDPALKGVGQVIFLNSTKAGAIVLGSLAIGDPYLACLATLGAVTSNGVAKAIQLDKSTMKNGLLAYNGSLMGCISAAFVAPQNAMLGILSTVPGAAMATVVTAALPGALGGKMPQWTFAFNMVALTQLVRVQPLLRETPQVAEAEAEAVTWTMQSVMGAPIVGVAQIFVVENFWTGAGILAGIATYSPQLAAHALAGSTIGSLTGLCLGAPVSDVAAGLYGFNSALTSMGVAVFFTNSVPTLILSGCGAAVTAGTHAGFKEVFFTMGGAPCLTLPFCVTMTGCYLLAGRVPGLVLASNPHSPEKNKE</sequence>
<evidence type="ECO:0000256" key="5">
    <source>
        <dbReference type="ARBA" id="ARBA00022989"/>
    </source>
</evidence>